<accession>A0A366WKD8</accession>
<organism evidence="2 3">
    <name type="scientific">Phaeobacter gallaeciensis</name>
    <dbReference type="NCBI Taxonomy" id="60890"/>
    <lineage>
        <taxon>Bacteria</taxon>
        <taxon>Pseudomonadati</taxon>
        <taxon>Pseudomonadota</taxon>
        <taxon>Alphaproteobacteria</taxon>
        <taxon>Rhodobacterales</taxon>
        <taxon>Roseobacteraceae</taxon>
        <taxon>Phaeobacter</taxon>
    </lineage>
</organism>
<sequence length="85" mass="9459">MNKIILMFVGSCWCVVFGLSAFSASMGSMLIALGFDESTMIYFKWIFGLAVLLGAGIPFGILAITLSRWYESMIDASTIYKRRND</sequence>
<feature type="transmembrane region" description="Helical" evidence="1">
    <location>
        <begin position="41"/>
        <end position="64"/>
    </location>
</feature>
<dbReference type="RefSeq" id="WP_113825757.1">
    <property type="nucleotide sequence ID" value="NZ_QOCE01000052.1"/>
</dbReference>
<reference evidence="2 3" key="1">
    <citation type="submission" date="2018-07" db="EMBL/GenBank/DDBJ databases">
        <title>Modular assembly of carbohydrate-degrading microbial communities in the ocean.</title>
        <authorList>
            <person name="Enke T.N."/>
            <person name="Datta M.S."/>
            <person name="Schwartzman J.A."/>
            <person name="Cermak N."/>
            <person name="Schmitz D.A."/>
            <person name="Barrere J."/>
            <person name="Cordero O.X."/>
        </authorList>
    </citation>
    <scope>NUCLEOTIDE SEQUENCE [LARGE SCALE GENOMIC DNA]</scope>
    <source>
        <strain evidence="2 3">C3M10</strain>
    </source>
</reference>
<dbReference type="AlphaFoldDB" id="A0A366WKD8"/>
<comment type="caution">
    <text evidence="2">The sequence shown here is derived from an EMBL/GenBank/DDBJ whole genome shotgun (WGS) entry which is preliminary data.</text>
</comment>
<evidence type="ECO:0000313" key="2">
    <source>
        <dbReference type="EMBL" id="RBW50310.1"/>
    </source>
</evidence>
<dbReference type="Proteomes" id="UP000252706">
    <property type="component" value="Unassembled WGS sequence"/>
</dbReference>
<name>A0A366WKD8_9RHOB</name>
<protein>
    <submittedName>
        <fullName evidence="2">Uncharacterized protein</fullName>
    </submittedName>
</protein>
<evidence type="ECO:0000313" key="3">
    <source>
        <dbReference type="Proteomes" id="UP000252706"/>
    </source>
</evidence>
<feature type="transmembrane region" description="Helical" evidence="1">
    <location>
        <begin position="12"/>
        <end position="35"/>
    </location>
</feature>
<proteinExistence type="predicted"/>
<dbReference type="EMBL" id="QOCE01000052">
    <property type="protein sequence ID" value="RBW50310.1"/>
    <property type="molecule type" value="Genomic_DNA"/>
</dbReference>
<keyword evidence="1" id="KW-0472">Membrane</keyword>
<keyword evidence="1" id="KW-0812">Transmembrane</keyword>
<keyword evidence="1" id="KW-1133">Transmembrane helix</keyword>
<gene>
    <name evidence="2" type="ORF">DS909_22090</name>
</gene>
<evidence type="ECO:0000256" key="1">
    <source>
        <dbReference type="SAM" id="Phobius"/>
    </source>
</evidence>